<comment type="caution">
    <text evidence="1">The sequence shown here is derived from an EMBL/GenBank/DDBJ whole genome shotgun (WGS) entry which is preliminary data.</text>
</comment>
<dbReference type="Proteomes" id="UP000237466">
    <property type="component" value="Unassembled WGS sequence"/>
</dbReference>
<gene>
    <name evidence="1" type="ORF">CRN52_13675</name>
</gene>
<sequence length="136" mass="15709">MDQFEFFNDIRSNLGENAVALHQRLWDKYGEPECGNSRATYISKNYVFKLPITDQGIRQNEDECTLLSDDYWQFAKTRLVDAESGLLCMERVEHAPHNIIKQRLGYIPDFVAGIDCSQVGFNRRGLLVAYDFATTY</sequence>
<reference evidence="1 2" key="1">
    <citation type="journal article" date="2018" name="Front. Microbiol.">
        <title>Phylogeny of Vibrio vulnificus from the Analysis of the Core-Genome: Implications for Intra-Species Taxonomy.</title>
        <authorList>
            <person name="Roig F.J."/>
            <person name="Gonzalez-Candelas F."/>
            <person name="Sanjuan E."/>
            <person name="Fouz B."/>
            <person name="Feil E.J."/>
            <person name="Llorens C."/>
            <person name="Baker-Austin C."/>
            <person name="Oliver J.D."/>
            <person name="Danin-Poleg Y."/>
            <person name="Gibas C.J."/>
            <person name="Kashi Y."/>
            <person name="Gulig P.A."/>
            <person name="Morrison S.S."/>
            <person name="Amaro C."/>
        </authorList>
    </citation>
    <scope>NUCLEOTIDE SEQUENCE [LARGE SCALE GENOMIC DNA]</scope>
    <source>
        <strain evidence="1 2">CECT4608</strain>
    </source>
</reference>
<dbReference type="RefSeq" id="WP_103200562.1">
    <property type="nucleotide sequence ID" value="NZ_PDGH01000101.1"/>
</dbReference>
<evidence type="ECO:0000313" key="2">
    <source>
        <dbReference type="Proteomes" id="UP000237466"/>
    </source>
</evidence>
<dbReference type="EMBL" id="PDGH01000101">
    <property type="protein sequence ID" value="POB47123.1"/>
    <property type="molecule type" value="Genomic_DNA"/>
</dbReference>
<proteinExistence type="predicted"/>
<accession>A0A2S3R1Z7</accession>
<organism evidence="1 2">
    <name type="scientific">Vibrio vulnificus</name>
    <dbReference type="NCBI Taxonomy" id="672"/>
    <lineage>
        <taxon>Bacteria</taxon>
        <taxon>Pseudomonadati</taxon>
        <taxon>Pseudomonadota</taxon>
        <taxon>Gammaproteobacteria</taxon>
        <taxon>Vibrionales</taxon>
        <taxon>Vibrionaceae</taxon>
        <taxon>Vibrio</taxon>
    </lineage>
</organism>
<protein>
    <submittedName>
        <fullName evidence="1">Uncharacterized protein</fullName>
    </submittedName>
</protein>
<name>A0A2S3R1Z7_VIBVL</name>
<dbReference type="AlphaFoldDB" id="A0A2S3R1Z7"/>
<evidence type="ECO:0000313" key="1">
    <source>
        <dbReference type="EMBL" id="POB47123.1"/>
    </source>
</evidence>